<protein>
    <recommendedName>
        <fullName evidence="6">Imelysin-like domain-containing protein</fullName>
    </recommendedName>
</protein>
<dbReference type="RefSeq" id="WP_163894223.1">
    <property type="nucleotide sequence ID" value="NZ_BLLB01000002.1"/>
</dbReference>
<name>A0A7I9ZVS9_9MYCO</name>
<evidence type="ECO:0000256" key="5">
    <source>
        <dbReference type="SAM" id="SignalP"/>
    </source>
</evidence>
<evidence type="ECO:0000313" key="8">
    <source>
        <dbReference type="Proteomes" id="UP000465304"/>
    </source>
</evidence>
<evidence type="ECO:0000256" key="1">
    <source>
        <dbReference type="ARBA" id="ARBA00004196"/>
    </source>
</evidence>
<evidence type="ECO:0000313" key="7">
    <source>
        <dbReference type="EMBL" id="GFH04893.1"/>
    </source>
</evidence>
<dbReference type="EMBL" id="BLLB01000002">
    <property type="protein sequence ID" value="GFH04893.1"/>
    <property type="molecule type" value="Genomic_DNA"/>
</dbReference>
<dbReference type="Proteomes" id="UP000465304">
    <property type="component" value="Unassembled WGS sequence"/>
</dbReference>
<dbReference type="CDD" id="cd14656">
    <property type="entry name" value="Imelysin-like_EfeO"/>
    <property type="match status" value="1"/>
</dbReference>
<evidence type="ECO:0000259" key="6">
    <source>
        <dbReference type="Pfam" id="PF09375"/>
    </source>
</evidence>
<feature type="domain" description="Imelysin-like" evidence="6">
    <location>
        <begin position="60"/>
        <end position="266"/>
    </location>
</feature>
<feature type="region of interest" description="Disordered" evidence="4">
    <location>
        <begin position="24"/>
        <end position="50"/>
    </location>
</feature>
<dbReference type="PANTHER" id="PTHR39192:SF1">
    <property type="entry name" value="IRON UPTAKE SYSTEM COMPONENT EFEO"/>
    <property type="match status" value="1"/>
</dbReference>
<dbReference type="InterPro" id="IPR034981">
    <property type="entry name" value="Imelysin-like_EfeO/Algp7"/>
</dbReference>
<dbReference type="PANTHER" id="PTHR39192">
    <property type="entry name" value="IRON UPTAKE SYSTEM COMPONENT EFEO"/>
    <property type="match status" value="1"/>
</dbReference>
<comment type="similarity">
    <text evidence="2">Belongs to the EfeM/EfeO family.</text>
</comment>
<dbReference type="AlphaFoldDB" id="A0A7I9ZVS9"/>
<dbReference type="InterPro" id="IPR038352">
    <property type="entry name" value="Imelysin_sf"/>
</dbReference>
<gene>
    <name evidence="7" type="ORF">MHIP_53760</name>
</gene>
<dbReference type="Gene3D" id="1.20.1420.20">
    <property type="entry name" value="M75 peptidase, HXXE motif"/>
    <property type="match status" value="1"/>
</dbReference>
<comment type="subcellular location">
    <subcellularLocation>
        <location evidence="1">Cell envelope</location>
    </subcellularLocation>
</comment>
<dbReference type="PROSITE" id="PS51257">
    <property type="entry name" value="PROKAR_LIPOPROTEIN"/>
    <property type="match status" value="1"/>
</dbReference>
<feature type="chain" id="PRO_5038710854" description="Imelysin-like domain-containing protein" evidence="5">
    <location>
        <begin position="20"/>
        <end position="312"/>
    </location>
</feature>
<organism evidence="7 8">
    <name type="scientific">Mycolicibacterium hippocampi</name>
    <dbReference type="NCBI Taxonomy" id="659824"/>
    <lineage>
        <taxon>Bacteria</taxon>
        <taxon>Bacillati</taxon>
        <taxon>Actinomycetota</taxon>
        <taxon>Actinomycetes</taxon>
        <taxon>Mycobacteriales</taxon>
        <taxon>Mycobacteriaceae</taxon>
        <taxon>Mycolicibacterium</taxon>
    </lineage>
</organism>
<reference evidence="7 8" key="1">
    <citation type="journal article" date="2019" name="Emerg. Microbes Infect.">
        <title>Comprehensive subspecies identification of 175 nontuberculous mycobacteria species based on 7547 genomic profiles.</title>
        <authorList>
            <person name="Matsumoto Y."/>
            <person name="Kinjo T."/>
            <person name="Motooka D."/>
            <person name="Nabeya D."/>
            <person name="Jung N."/>
            <person name="Uechi K."/>
            <person name="Horii T."/>
            <person name="Iida T."/>
            <person name="Fujita J."/>
            <person name="Nakamura S."/>
        </authorList>
    </citation>
    <scope>NUCLEOTIDE SEQUENCE [LARGE SCALE GENOMIC DNA]</scope>
    <source>
        <strain evidence="7 8">JCM 30996</strain>
    </source>
</reference>
<keyword evidence="8" id="KW-1185">Reference proteome</keyword>
<feature type="signal peptide" evidence="5">
    <location>
        <begin position="1"/>
        <end position="19"/>
    </location>
</feature>
<dbReference type="GO" id="GO:0030313">
    <property type="term" value="C:cell envelope"/>
    <property type="evidence" value="ECO:0007669"/>
    <property type="project" value="UniProtKB-SubCell"/>
</dbReference>
<comment type="caution">
    <text evidence="7">The sequence shown here is derived from an EMBL/GenBank/DDBJ whole genome shotgun (WGS) entry which is preliminary data.</text>
</comment>
<evidence type="ECO:0000256" key="4">
    <source>
        <dbReference type="SAM" id="MobiDB-lite"/>
    </source>
</evidence>
<keyword evidence="3 5" id="KW-0732">Signal</keyword>
<evidence type="ECO:0000256" key="2">
    <source>
        <dbReference type="ARBA" id="ARBA00005989"/>
    </source>
</evidence>
<dbReference type="Pfam" id="PF09375">
    <property type="entry name" value="Peptidase_M75"/>
    <property type="match status" value="1"/>
</dbReference>
<dbReference type="InterPro" id="IPR018976">
    <property type="entry name" value="Imelysin-like"/>
</dbReference>
<proteinExistence type="inferred from homology"/>
<sequence length="312" mass="33042">MRRLSALPISALALGLVLAGCSGSGTDTDTTATETGTASETSETSASAAAPAGPLLTQAADEYQAYAVDQTNQLVTVVKTFTDAVRAGDLQGAQAAYAPSREPWERIEPLAGLVEEIDGLVDARVDDFAGVDDPAFTGWHRLEYLLFEQNTTDGGAQFADQLDADIATLNEQMPTLEVTPSDVSVGAAELIEEVSEGKITGEENRYAKTDLWDFQANLQGSEAAVNRLSPALVEADPALLGKIEAGFSEIFATLAPLRQGDGWVLYCTENDQYPSPRCPEVTVDQQTIDTLKAQLAGLSENLSQVAGVLNLQ</sequence>
<evidence type="ECO:0000256" key="3">
    <source>
        <dbReference type="ARBA" id="ARBA00022729"/>
    </source>
</evidence>
<accession>A0A7I9ZVS9</accession>
<dbReference type="InterPro" id="IPR050894">
    <property type="entry name" value="EfeM/EfeO_iron_uptake"/>
</dbReference>